<dbReference type="Gene3D" id="2.130.10.10">
    <property type="entry name" value="YVTN repeat-like/Quinoprotein amine dehydrogenase"/>
    <property type="match status" value="2"/>
</dbReference>
<evidence type="ECO:0000313" key="2">
    <source>
        <dbReference type="Proteomes" id="UP000268093"/>
    </source>
</evidence>
<dbReference type="GO" id="GO:0006364">
    <property type="term" value="P:rRNA processing"/>
    <property type="evidence" value="ECO:0007669"/>
    <property type="project" value="InterPro"/>
</dbReference>
<protein>
    <submittedName>
        <fullName evidence="1">WD40-repeat-containing domain protein</fullName>
    </submittedName>
</protein>
<dbReference type="PANTHER" id="PTHR14091">
    <property type="entry name" value="PERIODIC TRYPTOPHAN PROTEIN 1"/>
    <property type="match status" value="1"/>
</dbReference>
<dbReference type="InterPro" id="IPR001680">
    <property type="entry name" value="WD40_rpt"/>
</dbReference>
<dbReference type="Pfam" id="PF00400">
    <property type="entry name" value="WD40"/>
    <property type="match status" value="3"/>
</dbReference>
<comment type="caution">
    <text evidence="1">The sequence shown here is derived from an EMBL/GenBank/DDBJ whole genome shotgun (WGS) entry which is preliminary data.</text>
</comment>
<dbReference type="PANTHER" id="PTHR14091:SF0">
    <property type="entry name" value="PERIODIC TRYPTOPHAN PROTEIN 1 HOMOLOG"/>
    <property type="match status" value="1"/>
</dbReference>
<dbReference type="InterPro" id="IPR036322">
    <property type="entry name" value="WD40_repeat_dom_sf"/>
</dbReference>
<dbReference type="PRINTS" id="PR00320">
    <property type="entry name" value="GPROTEINBRPT"/>
</dbReference>
<dbReference type="OrthoDB" id="270624at2759"/>
<sequence>MISALHWIQRGVALQHPEKYNLDEKEFQRISALAAEQLQDARADLANAQRANGIASRVFANVFSTVVFLFSASSAKEEPAKAILADDELAKYDLEHYDDPPEEGDGQSMNIFSSIKGLTYYPTNEDDPYITLKDNGDDEDERAELEILSTDSLLVAAKTEDDISHLEVYVYETEDENLYVHHDIMLPAFPLCLEWLDFRLGRKSGQEGGGNYIAVGTFEPEIEIWDLDVVDCMYPDAILGQQNKGKEKKKKSKSKKANAEHHTDAVMSLSWNELHRNLLASSSADTTVKLWDLTTLSCAHSFTHHTSKVQTVIWHPTESTVLLTGSYDRTVAAFDSRAPAAVSQWRVTSDVETLKWDPHHPTHFYVSTEEGIVMYYDGRVTEKAVYILHAHDSAVSTLEVNPCVPGCIVTGSVDKIVKVWDVKDSKPRMVTSRDLGLGKIFSASFCPDAPFHLAVAGSKGQVQVWDLSSNAGVRRAFEGRTPLIAKVKAEVVEVCYPKRE</sequence>
<accession>A0A433AMZ0</accession>
<reference evidence="1 2" key="1">
    <citation type="journal article" date="2018" name="New Phytol.">
        <title>Phylogenomics of Endogonaceae and evolution of mycorrhizas within Mucoromycota.</title>
        <authorList>
            <person name="Chang Y."/>
            <person name="Desiro A."/>
            <person name="Na H."/>
            <person name="Sandor L."/>
            <person name="Lipzen A."/>
            <person name="Clum A."/>
            <person name="Barry K."/>
            <person name="Grigoriev I.V."/>
            <person name="Martin F.M."/>
            <person name="Stajich J.E."/>
            <person name="Smith M.E."/>
            <person name="Bonito G."/>
            <person name="Spatafora J.W."/>
        </authorList>
    </citation>
    <scope>NUCLEOTIDE SEQUENCE [LARGE SCALE GENOMIC DNA]</scope>
    <source>
        <strain evidence="1 2">GMNB39</strain>
    </source>
</reference>
<dbReference type="PROSITE" id="PS50082">
    <property type="entry name" value="WD_REPEATS_2"/>
    <property type="match status" value="3"/>
</dbReference>
<organism evidence="1 2">
    <name type="scientific">Jimgerdemannia flammicorona</name>
    <dbReference type="NCBI Taxonomy" id="994334"/>
    <lineage>
        <taxon>Eukaryota</taxon>
        <taxon>Fungi</taxon>
        <taxon>Fungi incertae sedis</taxon>
        <taxon>Mucoromycota</taxon>
        <taxon>Mucoromycotina</taxon>
        <taxon>Endogonomycetes</taxon>
        <taxon>Endogonales</taxon>
        <taxon>Endogonaceae</taxon>
        <taxon>Jimgerdemannia</taxon>
    </lineage>
</organism>
<evidence type="ECO:0000313" key="1">
    <source>
        <dbReference type="EMBL" id="RUP04125.1"/>
    </source>
</evidence>
<dbReference type="InterPro" id="IPR019775">
    <property type="entry name" value="WD40_repeat_CS"/>
</dbReference>
<dbReference type="Proteomes" id="UP000268093">
    <property type="component" value="Unassembled WGS sequence"/>
</dbReference>
<proteinExistence type="predicted"/>
<dbReference type="InterPro" id="IPR020472">
    <property type="entry name" value="WD40_PAC1"/>
</dbReference>
<name>A0A433AMZ0_9FUNG</name>
<dbReference type="InterPro" id="IPR015943">
    <property type="entry name" value="WD40/YVTN_repeat-like_dom_sf"/>
</dbReference>
<keyword evidence="2" id="KW-1185">Reference proteome</keyword>
<dbReference type="InterPro" id="IPR044285">
    <property type="entry name" value="PWP1"/>
</dbReference>
<gene>
    <name evidence="1" type="ORF">BC936DRAFT_140558</name>
</gene>
<dbReference type="PROSITE" id="PS00678">
    <property type="entry name" value="WD_REPEATS_1"/>
    <property type="match status" value="2"/>
</dbReference>
<dbReference type="GO" id="GO:0005634">
    <property type="term" value="C:nucleus"/>
    <property type="evidence" value="ECO:0007669"/>
    <property type="project" value="TreeGrafter"/>
</dbReference>
<dbReference type="PROSITE" id="PS50294">
    <property type="entry name" value="WD_REPEATS_REGION"/>
    <property type="match status" value="2"/>
</dbReference>
<dbReference type="SMART" id="SM00320">
    <property type="entry name" value="WD40"/>
    <property type="match status" value="5"/>
</dbReference>
<dbReference type="SUPFAM" id="SSF50978">
    <property type="entry name" value="WD40 repeat-like"/>
    <property type="match status" value="1"/>
</dbReference>
<dbReference type="EMBL" id="RBNI01017312">
    <property type="protein sequence ID" value="RUP04125.1"/>
    <property type="molecule type" value="Genomic_DNA"/>
</dbReference>